<organism evidence="4 5">
    <name type="scientific">Actinoalloteichus caeruleus DSM 43889</name>
    <dbReference type="NCBI Taxonomy" id="1120930"/>
    <lineage>
        <taxon>Bacteria</taxon>
        <taxon>Bacillati</taxon>
        <taxon>Actinomycetota</taxon>
        <taxon>Actinomycetes</taxon>
        <taxon>Pseudonocardiales</taxon>
        <taxon>Pseudonocardiaceae</taxon>
        <taxon>Actinoalloteichus</taxon>
        <taxon>Actinoalloteichus cyanogriseus</taxon>
    </lineage>
</organism>
<evidence type="ECO:0000313" key="4">
    <source>
        <dbReference type="EMBL" id="MCP2333358.1"/>
    </source>
</evidence>
<dbReference type="PANTHER" id="PTHR43265">
    <property type="entry name" value="ESTERASE ESTD"/>
    <property type="match status" value="1"/>
</dbReference>
<dbReference type="InterPro" id="IPR029058">
    <property type="entry name" value="AB_hydrolase_fold"/>
</dbReference>
<dbReference type="SUPFAM" id="SSF53474">
    <property type="entry name" value="alpha/beta-Hydrolases"/>
    <property type="match status" value="1"/>
</dbReference>
<accession>A0ABT1JMK4</accession>
<dbReference type="PANTHER" id="PTHR43265:SF1">
    <property type="entry name" value="ESTERASE ESTD"/>
    <property type="match status" value="1"/>
</dbReference>
<reference evidence="4 5" key="2">
    <citation type="submission" date="2022-06" db="EMBL/GenBank/DDBJ databases">
        <title>Genomic Encyclopedia of Type Strains, Phase I: the one thousand microbial genomes (KMG-I) project.</title>
        <authorList>
            <person name="Kyrpides N."/>
        </authorList>
    </citation>
    <scope>NUCLEOTIDE SEQUENCE [LARGE SCALE GENOMIC DNA]</scope>
    <source>
        <strain evidence="4 5">DSM 43889</strain>
    </source>
</reference>
<keyword evidence="2" id="KW-0732">Signal</keyword>
<name>A0ABT1JMK4_ACTCY</name>
<feature type="domain" description="Serine aminopeptidase S33" evidence="3">
    <location>
        <begin position="86"/>
        <end position="187"/>
    </location>
</feature>
<dbReference type="Pfam" id="PF12146">
    <property type="entry name" value="Hydrolase_4"/>
    <property type="match status" value="1"/>
</dbReference>
<dbReference type="Gene3D" id="3.40.50.1820">
    <property type="entry name" value="alpha/beta hydrolase"/>
    <property type="match status" value="1"/>
</dbReference>
<dbReference type="InterPro" id="IPR022742">
    <property type="entry name" value="Hydrolase_4"/>
</dbReference>
<dbReference type="InterPro" id="IPR053145">
    <property type="entry name" value="AB_hydrolase_Est10"/>
</dbReference>
<feature type="chain" id="PRO_5045326695" description="Serine aminopeptidase S33 domain-containing protein" evidence="2">
    <location>
        <begin position="19"/>
        <end position="358"/>
    </location>
</feature>
<dbReference type="EMBL" id="AUBJ02000001">
    <property type="protein sequence ID" value="MCP2333358.1"/>
    <property type="molecule type" value="Genomic_DNA"/>
</dbReference>
<feature type="signal peptide" evidence="2">
    <location>
        <begin position="1"/>
        <end position="18"/>
    </location>
</feature>
<protein>
    <recommendedName>
        <fullName evidence="3">Serine aminopeptidase S33 domain-containing protein</fullName>
    </recommendedName>
</protein>
<evidence type="ECO:0000256" key="1">
    <source>
        <dbReference type="SAM" id="MobiDB-lite"/>
    </source>
</evidence>
<evidence type="ECO:0000259" key="3">
    <source>
        <dbReference type="Pfam" id="PF12146"/>
    </source>
</evidence>
<feature type="region of interest" description="Disordered" evidence="1">
    <location>
        <begin position="45"/>
        <end position="81"/>
    </location>
</feature>
<comment type="caution">
    <text evidence="4">The sequence shown here is derived from an EMBL/GenBank/DDBJ whole genome shotgun (WGS) entry which is preliminary data.</text>
</comment>
<sequence length="358" mass="37900">MPLLATAIGLAPAVTAHATESTAIGRTGTIGPDQSVTVDARDGTTLHGSLRLPENPDRPGPAALLIPGSGPTDRDGNQPGLEANTLLSVADTLSGSGVATLRYDKFGSGETGADPDLDPASLEFDLFVEHAADALGFLADQPGVDPDRLMVVGHSEGGLIALVLANGQEETAPSVSSLALLAPASLPYLTTIQLQLREQIPEWPGRGLIPESRVEPLLDALDDTVEAIRETGEIPPWMPAEFYYLGIFHPSSLRFLVTADHHDPRELAGEVPAEVPVLLACAGSDIQVPCSMVDEVRSALDDRPAGTLRYTRLPQVNHVLKEVGSNGSDGSEYGDPLPFSRRLRAELSVFSLRHLWLG</sequence>
<evidence type="ECO:0000256" key="2">
    <source>
        <dbReference type="SAM" id="SignalP"/>
    </source>
</evidence>
<evidence type="ECO:0000313" key="5">
    <source>
        <dbReference type="Proteomes" id="UP000791080"/>
    </source>
</evidence>
<keyword evidence="5" id="KW-1185">Reference proteome</keyword>
<reference evidence="4 5" key="1">
    <citation type="submission" date="2013-07" db="EMBL/GenBank/DDBJ databases">
        <authorList>
            <consortium name="DOE Joint Genome Institute"/>
            <person name="Reeve W."/>
            <person name="Huntemann M."/>
            <person name="Han J."/>
            <person name="Chen A."/>
            <person name="Kyrpides N."/>
            <person name="Mavromatis K."/>
            <person name="Markowitz V."/>
            <person name="Palaniappan K."/>
            <person name="Ivanova N."/>
            <person name="Schaumberg A."/>
            <person name="Pati A."/>
            <person name="Liolios K."/>
            <person name="Nordberg H.P."/>
            <person name="Cantor M.N."/>
            <person name="Hua S.X."/>
            <person name="Woyke T."/>
        </authorList>
    </citation>
    <scope>NUCLEOTIDE SEQUENCE [LARGE SCALE GENOMIC DNA]</scope>
    <source>
        <strain evidence="4 5">DSM 43889</strain>
    </source>
</reference>
<gene>
    <name evidence="4" type="ORF">G443_003628</name>
</gene>
<proteinExistence type="predicted"/>
<dbReference type="Proteomes" id="UP000791080">
    <property type="component" value="Unassembled WGS sequence"/>
</dbReference>